<accession>X0WU19</accession>
<sequence length="123" mass="14270">TDVPAIARRVEEIAQVHPDGHNMHIQIICPEDNCWPLPWYLRSFPNVGYWNKVDESAPAAPVIIASPSVESALMKKLYELPPPGKRHLYVPLFDTYMELRPQIELRGYVTKELWDRFDEGRND</sequence>
<organism evidence="1">
    <name type="scientific">marine sediment metagenome</name>
    <dbReference type="NCBI Taxonomy" id="412755"/>
    <lineage>
        <taxon>unclassified sequences</taxon>
        <taxon>metagenomes</taxon>
        <taxon>ecological metagenomes</taxon>
    </lineage>
</organism>
<evidence type="ECO:0000313" key="1">
    <source>
        <dbReference type="EMBL" id="GAG26712.1"/>
    </source>
</evidence>
<dbReference type="AlphaFoldDB" id="X0WU19"/>
<feature type="non-terminal residue" evidence="1">
    <location>
        <position position="1"/>
    </location>
</feature>
<protein>
    <submittedName>
        <fullName evidence="1">Uncharacterized protein</fullName>
    </submittedName>
</protein>
<proteinExistence type="predicted"/>
<comment type="caution">
    <text evidence="1">The sequence shown here is derived from an EMBL/GenBank/DDBJ whole genome shotgun (WGS) entry which is preliminary data.</text>
</comment>
<reference evidence="1" key="1">
    <citation type="journal article" date="2014" name="Front. Microbiol.">
        <title>High frequency of phylogenetically diverse reductive dehalogenase-homologous genes in deep subseafloor sedimentary metagenomes.</title>
        <authorList>
            <person name="Kawai M."/>
            <person name="Futagami T."/>
            <person name="Toyoda A."/>
            <person name="Takaki Y."/>
            <person name="Nishi S."/>
            <person name="Hori S."/>
            <person name="Arai W."/>
            <person name="Tsubouchi T."/>
            <person name="Morono Y."/>
            <person name="Uchiyama I."/>
            <person name="Ito T."/>
            <person name="Fujiyama A."/>
            <person name="Inagaki F."/>
            <person name="Takami H."/>
        </authorList>
    </citation>
    <scope>NUCLEOTIDE SEQUENCE</scope>
    <source>
        <strain evidence="1">Expedition CK06-06</strain>
    </source>
</reference>
<name>X0WU19_9ZZZZ</name>
<gene>
    <name evidence="1" type="ORF">S01H1_48126</name>
</gene>
<dbReference type="EMBL" id="BARS01030896">
    <property type="protein sequence ID" value="GAG26712.1"/>
    <property type="molecule type" value="Genomic_DNA"/>
</dbReference>